<dbReference type="InterPro" id="IPR057661">
    <property type="entry name" value="RsdA/BaiN/AoA(So)_Rossmann"/>
</dbReference>
<dbReference type="InterPro" id="IPR023166">
    <property type="entry name" value="BaiN-like_dom_sf"/>
</dbReference>
<sequence>MDALVIGAGPAGLMAAETLAEAGRHVVITEAMPTPARKFLMAGKSGLNLTKDEPFPDFIRRFSGGAREALGYWDTEEPDFGPNEVRDWAQGLGIELFTGSTGRVFPVGMKASPLLRLWLARLREAGVELRTRWKWIGLENGFHFSTFEGKRTLAPSVTVLALGGASWPRLGSDASWTPMLEASGVDLARFQPANMGLQVHWSAAMQRHFGSAVKGVAIHAGPQIARGEWVITSTGIEGGGVYEIAAQIRNGMEAKVDLFPDLDQTAVEQRFGKPKGKLSIGNWLRRVLGEPVKTAILLEWGQPWPVKASDWAKLARALPLRHDGTMGLDHAISAAGGITGSAMAPDLQLRALPGVFVAGEMLDWEAPTGGYLITGCLATGRRAGLAAALYHDKTG</sequence>
<dbReference type="NCBIfam" id="TIGR00275">
    <property type="entry name" value="aminoacetone oxidase family FAD-binding enzyme"/>
    <property type="match status" value="1"/>
</dbReference>
<comment type="cofactor">
    <cofactor evidence="1">
        <name>FAD</name>
        <dbReference type="ChEBI" id="CHEBI:57692"/>
    </cofactor>
</comment>
<dbReference type="InterPro" id="IPR055178">
    <property type="entry name" value="RsdA/BaiN/AoA(So)-like_dom"/>
</dbReference>
<dbReference type="Pfam" id="PF22780">
    <property type="entry name" value="HI0933_like_1st"/>
    <property type="match status" value="1"/>
</dbReference>
<dbReference type="NCBIfam" id="TIGR03862">
    <property type="entry name" value="flavo_PP4765"/>
    <property type="match status" value="1"/>
</dbReference>
<proteinExistence type="predicted"/>
<evidence type="ECO:0000259" key="5">
    <source>
        <dbReference type="Pfam" id="PF22780"/>
    </source>
</evidence>
<protein>
    <submittedName>
        <fullName evidence="6">TIGR03862 family flavoprotein</fullName>
    </submittedName>
</protein>
<dbReference type="InterPro" id="IPR004792">
    <property type="entry name" value="BaiN-like"/>
</dbReference>
<dbReference type="Gene3D" id="1.10.8.260">
    <property type="entry name" value="HI0933 insert domain-like"/>
    <property type="match status" value="1"/>
</dbReference>
<dbReference type="SUPFAM" id="SSF51905">
    <property type="entry name" value="FAD/NAD(P)-binding domain"/>
    <property type="match status" value="1"/>
</dbReference>
<feature type="domain" description="RsdA/BaiN/AoA(So)-like Rossmann fold-like" evidence="4">
    <location>
        <begin position="2"/>
        <end position="384"/>
    </location>
</feature>
<gene>
    <name evidence="6" type="ORF">JHX88_00070</name>
</gene>
<dbReference type="PANTHER" id="PTHR42887:SF1">
    <property type="entry name" value="BLR3961 PROTEIN"/>
    <property type="match status" value="1"/>
</dbReference>
<dbReference type="SUPFAM" id="SSF160996">
    <property type="entry name" value="HI0933 insert domain-like"/>
    <property type="match status" value="1"/>
</dbReference>
<dbReference type="Gene3D" id="2.40.30.10">
    <property type="entry name" value="Translation factors"/>
    <property type="match status" value="1"/>
</dbReference>
<dbReference type="PANTHER" id="PTHR42887">
    <property type="entry name" value="OS12G0638800 PROTEIN"/>
    <property type="match status" value="1"/>
</dbReference>
<organism evidence="6 7">
    <name type="scientific">Paracoccus saliphilus</name>
    <dbReference type="NCBI Taxonomy" id="405559"/>
    <lineage>
        <taxon>Bacteria</taxon>
        <taxon>Pseudomonadati</taxon>
        <taxon>Pseudomonadota</taxon>
        <taxon>Alphaproteobacteria</taxon>
        <taxon>Rhodobacterales</taxon>
        <taxon>Paracoccaceae</taxon>
        <taxon>Paracoccus</taxon>
    </lineage>
</organism>
<dbReference type="InterPro" id="IPR022460">
    <property type="entry name" value="Flavoprotein_PP4765"/>
</dbReference>
<keyword evidence="7" id="KW-1185">Reference proteome</keyword>
<dbReference type="Gene3D" id="3.50.50.60">
    <property type="entry name" value="FAD/NAD(P)-binding domain"/>
    <property type="match status" value="1"/>
</dbReference>
<feature type="domain" description="RsdA/BaiN/AoA(So)-like insert" evidence="5">
    <location>
        <begin position="191"/>
        <end position="299"/>
    </location>
</feature>
<evidence type="ECO:0000313" key="7">
    <source>
        <dbReference type="Proteomes" id="UP001215549"/>
    </source>
</evidence>
<evidence type="ECO:0000259" key="4">
    <source>
        <dbReference type="Pfam" id="PF03486"/>
    </source>
</evidence>
<dbReference type="RefSeq" id="WP_076522816.1">
    <property type="nucleotide sequence ID" value="NZ_CP067140.1"/>
</dbReference>
<keyword evidence="2" id="KW-0285">Flavoprotein</keyword>
<dbReference type="Proteomes" id="UP001215549">
    <property type="component" value="Chromosome"/>
</dbReference>
<dbReference type="InterPro" id="IPR036188">
    <property type="entry name" value="FAD/NAD-bd_sf"/>
</dbReference>
<name>A0ABY7SDI8_9RHOB</name>
<evidence type="ECO:0000313" key="6">
    <source>
        <dbReference type="EMBL" id="WCR05086.1"/>
    </source>
</evidence>
<dbReference type="EMBL" id="CP067140">
    <property type="protein sequence ID" value="WCR05086.1"/>
    <property type="molecule type" value="Genomic_DNA"/>
</dbReference>
<dbReference type="PRINTS" id="PR00411">
    <property type="entry name" value="PNDRDTASEI"/>
</dbReference>
<keyword evidence="3" id="KW-0274">FAD</keyword>
<accession>A0ABY7SDI8</accession>
<dbReference type="Pfam" id="PF03486">
    <property type="entry name" value="HI0933_like"/>
    <property type="match status" value="1"/>
</dbReference>
<evidence type="ECO:0000256" key="3">
    <source>
        <dbReference type="ARBA" id="ARBA00022827"/>
    </source>
</evidence>
<evidence type="ECO:0000256" key="1">
    <source>
        <dbReference type="ARBA" id="ARBA00001974"/>
    </source>
</evidence>
<evidence type="ECO:0000256" key="2">
    <source>
        <dbReference type="ARBA" id="ARBA00022630"/>
    </source>
</evidence>
<dbReference type="PRINTS" id="PR00368">
    <property type="entry name" value="FADPNR"/>
</dbReference>
<reference evidence="6 7" key="1">
    <citation type="submission" date="2021-01" db="EMBL/GenBank/DDBJ databases">
        <title>Biogeographic distribution of Paracoccus.</title>
        <authorList>
            <person name="Hollensteiner J."/>
            <person name="Leineberger J."/>
            <person name="Brinkhoff T."/>
            <person name="Daniel R."/>
        </authorList>
    </citation>
    <scope>NUCLEOTIDE SEQUENCE [LARGE SCALE GENOMIC DNA]</scope>
    <source>
        <strain evidence="6 7">DSM 18447</strain>
    </source>
</reference>